<dbReference type="EMBL" id="DVON01000003">
    <property type="protein sequence ID" value="HIV11533.1"/>
    <property type="molecule type" value="Genomic_DNA"/>
</dbReference>
<dbReference type="Proteomes" id="UP000886723">
    <property type="component" value="Unassembled WGS sequence"/>
</dbReference>
<keyword evidence="3 7" id="KW-0732">Signal</keyword>
<dbReference type="SUPFAM" id="SSF49401">
    <property type="entry name" value="Bacterial adhesins"/>
    <property type="match status" value="1"/>
</dbReference>
<feature type="domain" description="Gram-positive cocci surface proteins LPxTG" evidence="8">
    <location>
        <begin position="441"/>
        <end position="478"/>
    </location>
</feature>
<keyword evidence="4" id="KW-0572">Peptidoglycan-anchor</keyword>
<dbReference type="Pfam" id="PF17802">
    <property type="entry name" value="SpaA"/>
    <property type="match status" value="1"/>
</dbReference>
<evidence type="ECO:0000256" key="4">
    <source>
        <dbReference type="ARBA" id="ARBA00023088"/>
    </source>
</evidence>
<feature type="signal peptide" evidence="7">
    <location>
        <begin position="1"/>
        <end position="26"/>
    </location>
</feature>
<feature type="compositionally biased region" description="Basic and acidic residues" evidence="5">
    <location>
        <begin position="166"/>
        <end position="179"/>
    </location>
</feature>
<evidence type="ECO:0000259" key="8">
    <source>
        <dbReference type="Pfam" id="PF00746"/>
    </source>
</evidence>
<feature type="domain" description="SpaA-like prealbumin fold" evidence="9">
    <location>
        <begin position="325"/>
        <end position="429"/>
    </location>
</feature>
<keyword evidence="6" id="KW-1133">Transmembrane helix</keyword>
<evidence type="ECO:0000313" key="11">
    <source>
        <dbReference type="Proteomes" id="UP000886723"/>
    </source>
</evidence>
<dbReference type="InterPro" id="IPR019931">
    <property type="entry name" value="LPXTG_anchor"/>
</dbReference>
<keyword evidence="6" id="KW-0472">Membrane</keyword>
<dbReference type="InterPro" id="IPR048052">
    <property type="entry name" value="FM1-like"/>
</dbReference>
<dbReference type="InterPro" id="IPR008966">
    <property type="entry name" value="Adhesion_dom_sf"/>
</dbReference>
<feature type="transmembrane region" description="Helical" evidence="6">
    <location>
        <begin position="457"/>
        <end position="475"/>
    </location>
</feature>
<keyword evidence="6" id="KW-0812">Transmembrane</keyword>
<evidence type="ECO:0000313" key="10">
    <source>
        <dbReference type="EMBL" id="HIV11533.1"/>
    </source>
</evidence>
<dbReference type="NCBIfam" id="TIGR01167">
    <property type="entry name" value="LPXTG_anchor"/>
    <property type="match status" value="1"/>
</dbReference>
<evidence type="ECO:0000256" key="2">
    <source>
        <dbReference type="ARBA" id="ARBA00022525"/>
    </source>
</evidence>
<reference evidence="10" key="2">
    <citation type="journal article" date="2021" name="PeerJ">
        <title>Extensive microbial diversity within the chicken gut microbiome revealed by metagenomics and culture.</title>
        <authorList>
            <person name="Gilroy R."/>
            <person name="Ravi A."/>
            <person name="Getino M."/>
            <person name="Pursley I."/>
            <person name="Horton D.L."/>
            <person name="Alikhan N.F."/>
            <person name="Baker D."/>
            <person name="Gharbi K."/>
            <person name="Hall N."/>
            <person name="Watson M."/>
            <person name="Adriaenssens E.M."/>
            <person name="Foster-Nyarko E."/>
            <person name="Jarju S."/>
            <person name="Secka A."/>
            <person name="Antonio M."/>
            <person name="Oren A."/>
            <person name="Chaudhuri R.R."/>
            <person name="La Ragione R."/>
            <person name="Hildebrand F."/>
            <person name="Pallen M.J."/>
        </authorList>
    </citation>
    <scope>NUCLEOTIDE SEQUENCE</scope>
    <source>
        <strain evidence="10">ChiBcec2-4451</strain>
    </source>
</reference>
<dbReference type="Gene3D" id="2.60.40.10">
    <property type="entry name" value="Immunoglobulins"/>
    <property type="match status" value="1"/>
</dbReference>
<dbReference type="Gene3D" id="2.60.40.740">
    <property type="match status" value="1"/>
</dbReference>
<keyword evidence="2" id="KW-0964">Secreted</keyword>
<proteinExistence type="predicted"/>
<accession>A0A9D1T5K3</accession>
<organism evidence="10 11">
    <name type="scientific">Candidatus Pullilachnospira stercoravium</name>
    <dbReference type="NCBI Taxonomy" id="2840913"/>
    <lineage>
        <taxon>Bacteria</taxon>
        <taxon>Bacillati</taxon>
        <taxon>Bacillota</taxon>
        <taxon>Clostridia</taxon>
        <taxon>Lachnospirales</taxon>
        <taxon>Lachnospiraceae</taxon>
        <taxon>Lachnospiraceae incertae sedis</taxon>
        <taxon>Candidatus Pullilachnospira</taxon>
    </lineage>
</organism>
<evidence type="ECO:0000256" key="5">
    <source>
        <dbReference type="SAM" id="MobiDB-lite"/>
    </source>
</evidence>
<evidence type="ECO:0000256" key="3">
    <source>
        <dbReference type="ARBA" id="ARBA00022729"/>
    </source>
</evidence>
<protein>
    <submittedName>
        <fullName evidence="10">SpaH/EbpB family LPXTG-anchored major pilin</fullName>
    </submittedName>
</protein>
<keyword evidence="1" id="KW-0134">Cell wall</keyword>
<dbReference type="NCBIfam" id="NF033902">
    <property type="entry name" value="iso_D2_wall_anc"/>
    <property type="match status" value="1"/>
</dbReference>
<evidence type="ECO:0000256" key="7">
    <source>
        <dbReference type="SAM" id="SignalP"/>
    </source>
</evidence>
<dbReference type="AlphaFoldDB" id="A0A9D1T5K3"/>
<dbReference type="InterPro" id="IPR013783">
    <property type="entry name" value="Ig-like_fold"/>
</dbReference>
<reference evidence="10" key="1">
    <citation type="submission" date="2020-10" db="EMBL/GenBank/DDBJ databases">
        <authorList>
            <person name="Gilroy R."/>
        </authorList>
    </citation>
    <scope>NUCLEOTIDE SEQUENCE</scope>
    <source>
        <strain evidence="10">ChiBcec2-4451</strain>
    </source>
</reference>
<dbReference type="Pfam" id="PF00746">
    <property type="entry name" value="Gram_pos_anchor"/>
    <property type="match status" value="1"/>
</dbReference>
<gene>
    <name evidence="10" type="ORF">IAA63_00145</name>
</gene>
<evidence type="ECO:0000256" key="6">
    <source>
        <dbReference type="SAM" id="Phobius"/>
    </source>
</evidence>
<dbReference type="InterPro" id="IPR041033">
    <property type="entry name" value="SpaA_PFL_dom_1"/>
</dbReference>
<comment type="caution">
    <text evidence="10">The sequence shown here is derived from an EMBL/GenBank/DDBJ whole genome shotgun (WGS) entry which is preliminary data.</text>
</comment>
<sequence length="483" mass="52419">MKLFKKLAGLLLAMVMVFSMSTAAFAAQGTNNDSGSITINDAVKGHTYNAYQILVLESYNTDAGAYGAYAYRANPVWESWLSSQTAYVNIDAQGYVTWVQDADPAAFAKEALAYAGENNIQPTETVTADSTTVQFENLNLGYYLLDTTLGTLCSLDTTIPNVTMQEKNEVPSQEKKVQEDSDESWGTENTAEIGDTVNYRTTIKAKPGAQSYVLHDEMSVGLTLKPESITVTEPDSLTKGEDADNGDYHVVTTGLSDGCTFEVVFHQSYLDTITADMDIVVTYNAVVNENAEVSPSANPNKTTLKYGEDSEFETVPSETKTYTFKVDVVKTDDKNKVLDGAQFKLYDAKTGGNEIALVKVSDGVYRFAKVGETGEEYITTVNGQLEIKGFDANTNYYLEETKAPDGYNKLAEREEIAVKEANLEASVSNDTWQSGGVHIVNKTGSLIPSTGGMGTTIFYIIGGVLVAAAGIFFVIRRRVSAGK</sequence>
<evidence type="ECO:0000256" key="1">
    <source>
        <dbReference type="ARBA" id="ARBA00022512"/>
    </source>
</evidence>
<feature type="chain" id="PRO_5039659323" evidence="7">
    <location>
        <begin position="27"/>
        <end position="483"/>
    </location>
</feature>
<name>A0A9D1T5K3_9FIRM</name>
<feature type="region of interest" description="Disordered" evidence="5">
    <location>
        <begin position="166"/>
        <end position="188"/>
    </location>
</feature>
<evidence type="ECO:0000259" key="9">
    <source>
        <dbReference type="Pfam" id="PF17802"/>
    </source>
</evidence>